<feature type="transmembrane region" description="Helical" evidence="1">
    <location>
        <begin position="63"/>
        <end position="80"/>
    </location>
</feature>
<dbReference type="RefSeq" id="WP_345263364.1">
    <property type="nucleotide sequence ID" value="NZ_BAABHB010000001.1"/>
</dbReference>
<dbReference type="Proteomes" id="UP001500936">
    <property type="component" value="Unassembled WGS sequence"/>
</dbReference>
<gene>
    <name evidence="2" type="ORF">GCM10023187_03680</name>
</gene>
<keyword evidence="1" id="KW-0472">Membrane</keyword>
<dbReference type="EMBL" id="BAABHB010000001">
    <property type="protein sequence ID" value="GAA4396039.1"/>
    <property type="molecule type" value="Genomic_DNA"/>
</dbReference>
<proteinExistence type="predicted"/>
<keyword evidence="3" id="KW-1185">Reference proteome</keyword>
<evidence type="ECO:0000313" key="3">
    <source>
        <dbReference type="Proteomes" id="UP001500936"/>
    </source>
</evidence>
<comment type="caution">
    <text evidence="2">The sequence shown here is derived from an EMBL/GenBank/DDBJ whole genome shotgun (WGS) entry which is preliminary data.</text>
</comment>
<reference evidence="3" key="1">
    <citation type="journal article" date="2019" name="Int. J. Syst. Evol. Microbiol.">
        <title>The Global Catalogue of Microorganisms (GCM) 10K type strain sequencing project: providing services to taxonomists for standard genome sequencing and annotation.</title>
        <authorList>
            <consortium name="The Broad Institute Genomics Platform"/>
            <consortium name="The Broad Institute Genome Sequencing Center for Infectious Disease"/>
            <person name="Wu L."/>
            <person name="Ma J."/>
        </authorList>
    </citation>
    <scope>NUCLEOTIDE SEQUENCE [LARGE SCALE GENOMIC DNA]</scope>
    <source>
        <strain evidence="3">JCM 17925</strain>
    </source>
</reference>
<sequence>MKRAQLKEYYGHIAIVSILILTQLYSVFMVLTTDLQLTVPHYLGFLATAGVAMLLFIRPAYMFYGLGIILILGVENIIGFTPELRFTNTRWYSGSLALPVAYQNYSLFLFLLWSMFSYQRLAQLGKTLLAKAS</sequence>
<feature type="transmembrane region" description="Helical" evidence="1">
    <location>
        <begin position="12"/>
        <end position="33"/>
    </location>
</feature>
<keyword evidence="1" id="KW-0812">Transmembrane</keyword>
<protein>
    <submittedName>
        <fullName evidence="2">Uncharacterized protein</fullName>
    </submittedName>
</protein>
<keyword evidence="1" id="KW-1133">Transmembrane helix</keyword>
<evidence type="ECO:0000313" key="2">
    <source>
        <dbReference type="EMBL" id="GAA4396039.1"/>
    </source>
</evidence>
<organism evidence="2 3">
    <name type="scientific">Nibrella viscosa</name>
    <dbReference type="NCBI Taxonomy" id="1084524"/>
    <lineage>
        <taxon>Bacteria</taxon>
        <taxon>Pseudomonadati</taxon>
        <taxon>Bacteroidota</taxon>
        <taxon>Cytophagia</taxon>
        <taxon>Cytophagales</taxon>
        <taxon>Spirosomataceae</taxon>
        <taxon>Nibrella</taxon>
    </lineage>
</organism>
<name>A0ABP8JTR8_9BACT</name>
<accession>A0ABP8JTR8</accession>
<feature type="transmembrane region" description="Helical" evidence="1">
    <location>
        <begin position="100"/>
        <end position="118"/>
    </location>
</feature>
<feature type="transmembrane region" description="Helical" evidence="1">
    <location>
        <begin position="39"/>
        <end position="56"/>
    </location>
</feature>
<evidence type="ECO:0000256" key="1">
    <source>
        <dbReference type="SAM" id="Phobius"/>
    </source>
</evidence>